<feature type="transmembrane region" description="Helical" evidence="1">
    <location>
        <begin position="14"/>
        <end position="33"/>
    </location>
</feature>
<dbReference type="AlphaFoldDB" id="A0A6A8DA10"/>
<feature type="transmembrane region" description="Helical" evidence="1">
    <location>
        <begin position="185"/>
        <end position="206"/>
    </location>
</feature>
<proteinExistence type="predicted"/>
<feature type="transmembrane region" description="Helical" evidence="1">
    <location>
        <begin position="100"/>
        <end position="120"/>
    </location>
</feature>
<protein>
    <recommendedName>
        <fullName evidence="4">YkoS</fullName>
    </recommendedName>
</protein>
<keyword evidence="1" id="KW-0812">Transmembrane</keyword>
<evidence type="ECO:0000313" key="3">
    <source>
        <dbReference type="Proteomes" id="UP000799092"/>
    </source>
</evidence>
<gene>
    <name evidence="2" type="ORF">GH741_05500</name>
</gene>
<sequence length="564" mass="66200">MLSFGLEKSRKERVYLSIAFLILLLFLSPLYLLGEDAHIRVHDNLDSNLAWYKVLTESGEIFGEVGSTIPQVTNGLPRNAFGSEFSGIVWLHALFPTMTAYAISQTITRVVAFIGMYLLLMRHFVRDEDATMIRVGVALAFALTPFWPSGMLSTLGHPLALWAFLNIRNGNYRWVNWLTLILLPLYSSLVLGFMFFLVLVATIWVFDLVFKRNWNVPFLASIGLMSGMFLFIEYRLVLSLLSALEPMHRIEFISSRHDFWHSIRLSFKNFFLGHTHVMTVHTLVIIPLLFLTLGIIFFHKKKKTEKLFILLFVTNYALSLWYAMWFNNIWIPLKRTIDILVTFNFARFHFLRPLIIYLSFALACVILWRLGERWRKVVVIAIIAQLVVLLPFNEEIHYGFYHKSPSFREFYAEEQFKDIKEHIGQPQESYRVASIGIHPAISQYNGFYTLDTYNNLYPISYKHQFRRIISEELDKNKTLKRYYDEWGSRCYIFVDELGKNYDFRKNSNKQIENLNLNTEVFKEMGGRYFISAVPINNANENNIRLVKEFTHPESVWKIYLYQTS</sequence>
<keyword evidence="3" id="KW-1185">Reference proteome</keyword>
<keyword evidence="1" id="KW-1133">Transmembrane helix</keyword>
<feature type="transmembrane region" description="Helical" evidence="1">
    <location>
        <begin position="350"/>
        <end position="370"/>
    </location>
</feature>
<dbReference type="RefSeq" id="WP_153735794.1">
    <property type="nucleotide sequence ID" value="NZ_WJNG01000004.1"/>
</dbReference>
<dbReference type="Proteomes" id="UP000799092">
    <property type="component" value="Unassembled WGS sequence"/>
</dbReference>
<evidence type="ECO:0000256" key="1">
    <source>
        <dbReference type="SAM" id="Phobius"/>
    </source>
</evidence>
<feature type="transmembrane region" description="Helical" evidence="1">
    <location>
        <begin position="377"/>
        <end position="393"/>
    </location>
</feature>
<dbReference type="InterPro" id="IPR046107">
    <property type="entry name" value="DUF6044"/>
</dbReference>
<dbReference type="Pfam" id="PF19510">
    <property type="entry name" value="DUF6044"/>
    <property type="match status" value="1"/>
</dbReference>
<feature type="transmembrane region" description="Helical" evidence="1">
    <location>
        <begin position="278"/>
        <end position="298"/>
    </location>
</feature>
<feature type="transmembrane region" description="Helical" evidence="1">
    <location>
        <begin position="218"/>
        <end position="237"/>
    </location>
</feature>
<feature type="transmembrane region" description="Helical" evidence="1">
    <location>
        <begin position="132"/>
        <end position="165"/>
    </location>
</feature>
<name>A0A6A8DA10_9BACI</name>
<evidence type="ECO:0000313" key="2">
    <source>
        <dbReference type="EMBL" id="MRH42130.1"/>
    </source>
</evidence>
<accession>A0A6A8DA10</accession>
<dbReference type="OrthoDB" id="2349131at2"/>
<feature type="transmembrane region" description="Helical" evidence="1">
    <location>
        <begin position="307"/>
        <end position="330"/>
    </location>
</feature>
<dbReference type="EMBL" id="WJNG01000004">
    <property type="protein sequence ID" value="MRH42130.1"/>
    <property type="molecule type" value="Genomic_DNA"/>
</dbReference>
<organism evidence="2 3">
    <name type="scientific">Aquibacillus halophilus</name>
    <dbReference type="NCBI Taxonomy" id="930132"/>
    <lineage>
        <taxon>Bacteria</taxon>
        <taxon>Bacillati</taxon>
        <taxon>Bacillota</taxon>
        <taxon>Bacilli</taxon>
        <taxon>Bacillales</taxon>
        <taxon>Bacillaceae</taxon>
        <taxon>Aquibacillus</taxon>
    </lineage>
</organism>
<keyword evidence="1" id="KW-0472">Membrane</keyword>
<comment type="caution">
    <text evidence="2">The sequence shown here is derived from an EMBL/GenBank/DDBJ whole genome shotgun (WGS) entry which is preliminary data.</text>
</comment>
<evidence type="ECO:0008006" key="4">
    <source>
        <dbReference type="Google" id="ProtNLM"/>
    </source>
</evidence>
<reference evidence="2" key="1">
    <citation type="submission" date="2019-11" db="EMBL/GenBank/DDBJ databases">
        <authorList>
            <person name="Li J."/>
        </authorList>
    </citation>
    <scope>NUCLEOTIDE SEQUENCE</scope>
    <source>
        <strain evidence="2">B6B</strain>
    </source>
</reference>